<dbReference type="GO" id="GO:0032993">
    <property type="term" value="C:protein-DNA complex"/>
    <property type="evidence" value="ECO:0007669"/>
    <property type="project" value="TreeGrafter"/>
</dbReference>
<dbReference type="InterPro" id="IPR011257">
    <property type="entry name" value="DNA_glycosylase"/>
</dbReference>
<dbReference type="Gene3D" id="1.10.1670.40">
    <property type="match status" value="1"/>
</dbReference>
<reference evidence="6 8" key="1">
    <citation type="submission" date="2020-01" db="EMBL/GenBank/DDBJ databases">
        <authorList>
            <consortium name="DOE Joint Genome Institute"/>
            <person name="Haridas S."/>
            <person name="Albert R."/>
            <person name="Binder M."/>
            <person name="Bloem J."/>
            <person name="Labutti K."/>
            <person name="Salamov A."/>
            <person name="Andreopoulos B."/>
            <person name="Baker S.E."/>
            <person name="Barry K."/>
            <person name="Bills G."/>
            <person name="Bluhm B.H."/>
            <person name="Cannon C."/>
            <person name="Castanera R."/>
            <person name="Culley D.E."/>
            <person name="Daum C."/>
            <person name="Ezra D."/>
            <person name="Gonzalez J.B."/>
            <person name="Henrissat B."/>
            <person name="Kuo A."/>
            <person name="Liang C."/>
            <person name="Lipzen A."/>
            <person name="Lutzoni F."/>
            <person name="Magnuson J."/>
            <person name="Mondo S."/>
            <person name="Nolan M."/>
            <person name="Ohm R."/>
            <person name="Pangilinan J."/>
            <person name="Park H.-J."/>
            <person name="Ramirez L."/>
            <person name="Alfaro M."/>
            <person name="Sun H."/>
            <person name="Tritt A."/>
            <person name="Yoshinaga Y."/>
            <person name="Zwiers L.-H."/>
            <person name="Turgeon B.G."/>
            <person name="Goodwin S.B."/>
            <person name="Spatafora J.W."/>
            <person name="Crous P.W."/>
            <person name="Grigoriev I.V."/>
        </authorList>
    </citation>
    <scope>NUCLEOTIDE SEQUENCE</scope>
    <source>
        <strain evidence="6 8">CBS 781.70</strain>
    </source>
</reference>
<dbReference type="FunFam" id="1.10.340.30:FF:000004">
    <property type="entry name" value="DNA-3-methyladenine glycosylase II"/>
    <property type="match status" value="1"/>
</dbReference>
<keyword evidence="2" id="KW-0227">DNA damage</keyword>
<feature type="domain" description="HhH-GPD" evidence="5">
    <location>
        <begin position="206"/>
        <end position="356"/>
    </location>
</feature>
<reference evidence="8" key="2">
    <citation type="submission" date="2020-04" db="EMBL/GenBank/DDBJ databases">
        <authorList>
            <consortium name="NCBI Genome Project"/>
        </authorList>
    </citation>
    <scope>NUCLEOTIDE SEQUENCE</scope>
    <source>
        <strain evidence="8">CBS 781.70</strain>
    </source>
</reference>
<dbReference type="AlphaFoldDB" id="A0A6G1G9A8"/>
<dbReference type="GO" id="GO:0005634">
    <property type="term" value="C:nucleus"/>
    <property type="evidence" value="ECO:0007669"/>
    <property type="project" value="TreeGrafter"/>
</dbReference>
<evidence type="ECO:0000256" key="2">
    <source>
        <dbReference type="ARBA" id="ARBA00022763"/>
    </source>
</evidence>
<keyword evidence="3" id="KW-0234">DNA repair</keyword>
<dbReference type="PANTHER" id="PTHR43003:SF5">
    <property type="entry name" value="DNA-3-METHYLADENINE GLYCOSYLASE"/>
    <property type="match status" value="1"/>
</dbReference>
<dbReference type="GO" id="GO:0032131">
    <property type="term" value="F:alkylated DNA binding"/>
    <property type="evidence" value="ECO:0007669"/>
    <property type="project" value="TreeGrafter"/>
</dbReference>
<gene>
    <name evidence="6 8" type="ORF">P152DRAFT_456878</name>
</gene>
<evidence type="ECO:0000259" key="5">
    <source>
        <dbReference type="SMART" id="SM00478"/>
    </source>
</evidence>
<dbReference type="GO" id="GO:0006307">
    <property type="term" value="P:DNA alkylation repair"/>
    <property type="evidence" value="ECO:0007669"/>
    <property type="project" value="TreeGrafter"/>
</dbReference>
<proteinExistence type="inferred from homology"/>
<organism evidence="6">
    <name type="scientific">Eremomyces bilateralis CBS 781.70</name>
    <dbReference type="NCBI Taxonomy" id="1392243"/>
    <lineage>
        <taxon>Eukaryota</taxon>
        <taxon>Fungi</taxon>
        <taxon>Dikarya</taxon>
        <taxon>Ascomycota</taxon>
        <taxon>Pezizomycotina</taxon>
        <taxon>Dothideomycetes</taxon>
        <taxon>Dothideomycetes incertae sedis</taxon>
        <taxon>Eremomycetales</taxon>
        <taxon>Eremomycetaceae</taxon>
        <taxon>Eremomyces</taxon>
    </lineage>
</organism>
<dbReference type="InterPro" id="IPR051912">
    <property type="entry name" value="Alkylbase_DNA_Glycosylase/TA"/>
</dbReference>
<evidence type="ECO:0000256" key="1">
    <source>
        <dbReference type="ARBA" id="ARBA00010817"/>
    </source>
</evidence>
<dbReference type="GO" id="GO:0006285">
    <property type="term" value="P:base-excision repair, AP site formation"/>
    <property type="evidence" value="ECO:0007669"/>
    <property type="project" value="TreeGrafter"/>
</dbReference>
<sequence length="380" mass="41032">MSSLRRSGRIQDRVQSNVAKSRIPATVSKISTTKQNGPGSKKRGRTPEPALPARDVDARGAQAAQFAVPTTPAKRRARPTKTITDPTPVTPTPAKVDLIVSAHTPPVPITSRVSRPAGLHVTNASLSTPGGSKVVAYLPDASPSKAATIPRPSTTTDTLLEEACAHLVTTDPTLKPLVEKHTCQMFTPAGLAEEIDPFESLASGIISQQVSGAAARSIKAKFIALFPAAARFPPPTDVAATSLETLRTAGLSQRKAEYIKGLAEKFVGGELNVRMLATASDEEVIERLVEVRGLGRWSAEMFACFGLRRMDIFAVGDLGVQRGLAIYLGKDVNKLRNKGGKWKYCSEQEMLTHSAKFAPYRTLFMWYLWRLTEVDVDAMS</sequence>
<dbReference type="SUPFAM" id="SSF48150">
    <property type="entry name" value="DNA-glycosylase"/>
    <property type="match status" value="1"/>
</dbReference>
<dbReference type="GeneID" id="54419677"/>
<evidence type="ECO:0000313" key="8">
    <source>
        <dbReference type="RefSeq" id="XP_033536234.1"/>
    </source>
</evidence>
<dbReference type="OrthoDB" id="415889at2759"/>
<feature type="region of interest" description="Disordered" evidence="4">
    <location>
        <begin position="1"/>
        <end position="92"/>
    </location>
</feature>
<keyword evidence="7" id="KW-1185">Reference proteome</keyword>
<dbReference type="PANTHER" id="PTHR43003">
    <property type="entry name" value="DNA-3-METHYLADENINE GLYCOSYLASE"/>
    <property type="match status" value="1"/>
</dbReference>
<feature type="compositionally biased region" description="Polar residues" evidence="4">
    <location>
        <begin position="28"/>
        <end position="38"/>
    </location>
</feature>
<reference evidence="8" key="3">
    <citation type="submission" date="2025-04" db="UniProtKB">
        <authorList>
            <consortium name="RefSeq"/>
        </authorList>
    </citation>
    <scope>IDENTIFICATION</scope>
    <source>
        <strain evidence="8">CBS 781.70</strain>
    </source>
</reference>
<evidence type="ECO:0000313" key="6">
    <source>
        <dbReference type="EMBL" id="KAF1814603.1"/>
    </source>
</evidence>
<dbReference type="GO" id="GO:0043916">
    <property type="term" value="F:DNA-7-methylguanine glycosylase activity"/>
    <property type="evidence" value="ECO:0007669"/>
    <property type="project" value="TreeGrafter"/>
</dbReference>
<evidence type="ECO:0000256" key="4">
    <source>
        <dbReference type="SAM" id="MobiDB-lite"/>
    </source>
</evidence>
<dbReference type="GO" id="GO:0008725">
    <property type="term" value="F:DNA-3-methyladenine glycosylase activity"/>
    <property type="evidence" value="ECO:0007669"/>
    <property type="project" value="TreeGrafter"/>
</dbReference>
<evidence type="ECO:0000313" key="7">
    <source>
        <dbReference type="Proteomes" id="UP000504638"/>
    </source>
</evidence>
<dbReference type="RefSeq" id="XP_033536234.1">
    <property type="nucleotide sequence ID" value="XM_033679107.1"/>
</dbReference>
<dbReference type="Pfam" id="PF00730">
    <property type="entry name" value="HhH-GPD"/>
    <property type="match status" value="1"/>
</dbReference>
<name>A0A6G1G9A8_9PEZI</name>
<dbReference type="CDD" id="cd00056">
    <property type="entry name" value="ENDO3c"/>
    <property type="match status" value="1"/>
</dbReference>
<accession>A0A6G1G9A8</accession>
<comment type="similarity">
    <text evidence="1">Belongs to the alkylbase DNA glycosidase AlkA family.</text>
</comment>
<evidence type="ECO:0000256" key="3">
    <source>
        <dbReference type="ARBA" id="ARBA00023204"/>
    </source>
</evidence>
<dbReference type="EMBL" id="ML975153">
    <property type="protein sequence ID" value="KAF1814603.1"/>
    <property type="molecule type" value="Genomic_DNA"/>
</dbReference>
<dbReference type="SMART" id="SM00478">
    <property type="entry name" value="ENDO3c"/>
    <property type="match status" value="1"/>
</dbReference>
<protein>
    <submittedName>
        <fullName evidence="6 8">DNA glycosylase</fullName>
    </submittedName>
</protein>
<dbReference type="Gene3D" id="1.10.340.30">
    <property type="entry name" value="Hypothetical protein, domain 2"/>
    <property type="match status" value="1"/>
</dbReference>
<dbReference type="Proteomes" id="UP000504638">
    <property type="component" value="Unplaced"/>
</dbReference>
<dbReference type="InterPro" id="IPR003265">
    <property type="entry name" value="HhH-GPD_domain"/>
</dbReference>